<feature type="compositionally biased region" description="Polar residues" evidence="1">
    <location>
        <begin position="657"/>
        <end position="677"/>
    </location>
</feature>
<dbReference type="PANTHER" id="PTHR46634:SF7">
    <property type="entry name" value="PHOSPHATIDYLINOSITOL N-ACETYGLUCOSAMINLYTRANSFERASE SUBUNIT P-RELATED"/>
    <property type="match status" value="1"/>
</dbReference>
<feature type="compositionally biased region" description="Basic and acidic residues" evidence="1">
    <location>
        <begin position="1"/>
        <end position="31"/>
    </location>
</feature>
<dbReference type="OrthoDB" id="1932693at2759"/>
<dbReference type="InterPro" id="IPR025486">
    <property type="entry name" value="DUF4378"/>
</dbReference>
<dbReference type="GeneID" id="123402061"/>
<feature type="region of interest" description="Disordered" evidence="1">
    <location>
        <begin position="636"/>
        <end position="677"/>
    </location>
</feature>
<reference evidence="5" key="1">
    <citation type="journal article" date="2012" name="Nature">
        <title>A physical, genetic and functional sequence assembly of the barley genome.</title>
        <authorList>
            <consortium name="The International Barley Genome Sequencing Consortium"/>
            <person name="Mayer K.F."/>
            <person name="Waugh R."/>
            <person name="Brown J.W."/>
            <person name="Schulman A."/>
            <person name="Langridge P."/>
            <person name="Platzer M."/>
            <person name="Fincher G.B."/>
            <person name="Muehlbauer G.J."/>
            <person name="Sato K."/>
            <person name="Close T.J."/>
            <person name="Wise R.P."/>
            <person name="Stein N."/>
        </authorList>
    </citation>
    <scope>NUCLEOTIDE SEQUENCE [LARGE SCALE GENOMIC DNA]</scope>
    <source>
        <strain evidence="5">cv. Morex</strain>
    </source>
</reference>
<feature type="compositionally biased region" description="Basic and acidic residues" evidence="1">
    <location>
        <begin position="373"/>
        <end position="386"/>
    </location>
</feature>
<evidence type="ECO:0000313" key="4">
    <source>
        <dbReference type="EnsemblPlants" id="HORVU.MOREX.r3.6HG0595030.1"/>
    </source>
</evidence>
<dbReference type="STRING" id="112509.A0A287U9S2"/>
<dbReference type="KEGG" id="hvg:123402061"/>
<reference evidence="4" key="2">
    <citation type="submission" date="2020-10" db="EMBL/GenBank/DDBJ databases">
        <authorList>
            <person name="Scholz U."/>
            <person name="Mascher M."/>
            <person name="Fiebig A."/>
        </authorList>
    </citation>
    <scope>NUCLEOTIDE SEQUENCE [LARGE SCALE GENOMIC DNA]</scope>
    <source>
        <strain evidence="4">cv. Morex</strain>
    </source>
</reference>
<dbReference type="AlphaFoldDB" id="A0A287U9S2"/>
<dbReference type="Proteomes" id="UP000011116">
    <property type="component" value="Chromosome 6H"/>
</dbReference>
<dbReference type="Gramene" id="HORVU.MOREX.r2.6HG0493080.1">
    <property type="protein sequence ID" value="HORVU.MOREX.r2.6HG0493080.1"/>
    <property type="gene ID" value="HORVU.MOREX.r2.6HG0493080"/>
</dbReference>
<accession>A0A287U9S2</accession>
<feature type="domain" description="DUF3741" evidence="2">
    <location>
        <begin position="172"/>
        <end position="214"/>
    </location>
</feature>
<dbReference type="InParanoid" id="A0A287U9S2"/>
<dbReference type="Pfam" id="PF12552">
    <property type="entry name" value="DUF3741"/>
    <property type="match status" value="1"/>
</dbReference>
<feature type="domain" description="DUF4378" evidence="3">
    <location>
        <begin position="720"/>
        <end position="879"/>
    </location>
</feature>
<reference evidence="4" key="3">
    <citation type="submission" date="2022-01" db="UniProtKB">
        <authorList>
            <consortium name="EnsemblPlants"/>
        </authorList>
    </citation>
    <scope>IDENTIFICATION</scope>
    <source>
        <strain evidence="4">subsp. vulgare</strain>
    </source>
</reference>
<feature type="compositionally biased region" description="Low complexity" evidence="1">
    <location>
        <begin position="35"/>
        <end position="44"/>
    </location>
</feature>
<protein>
    <recommendedName>
        <fullName evidence="6">DUF4378 domain-containing protein</fullName>
    </recommendedName>
</protein>
<proteinExistence type="predicted"/>
<sequence>MGQTHRDVQSFTSEVKRTIDSDKVQMEERDAPGGSFSSTKSSTTSLKMLLAKETSKEVESKSNAPSVIARLMGLGDDFPAKEPVLYDAKRDFRNSQSCNHLTVTKKALQQQQQRNTIQSVTQVIHTSCETIESESVYEGCKEKARMVLFQDQSSHEGRQSESKSGRMDTVPEKFRDGKFLAMEEKLLHSGELQEPLQVLSSEKDFFLKCHEEPDPILPRWMSGLHQIPGSPQTRRITVLKPMRSVQYNGVRQSRTDRAIEPNGLGLRKFHQSSSSKEGIPWQPSRIILLRPTPGKPSIPNAKLTRKAAPFRLIDRNSFNRVLADNGAIPGSTEVVNDIIRHRQYDCRQRDDSLLSSTHSNGYGGDESSFSDSEVDRSGDSEVDYIKDGGSFSDSEEGSPASKHSWDYTRRYGSPYSGSSFGRIPHFPESMVTKEAKQRLSQRWAMVTCDEIGEEKIQPPRTTCTLGEMLSLNEATKEDFTACRKDDKTRERSSKLPMSKSLPVISDSFDNMVSNVQASNPESCRTTATKTSISNKGKSSFTGRVSDFLFPKRKPIRQKSTHHPSDCPGERVEACLGDSQSHASHSLETDEKLALREEKIDISAMQNSTSTSEGTASVDAPTSLVCRSSRLDRLGLHEGLNSTRDQPSPTSVLDAPSEDSSCNEPESSGSTTSKNAKAVSRSSAIEAVACSLSWDDATSESPSLRRPYLPSDVDDDESECHVLVQNIMSSSGLEDAQSSMVFTGWHLPDCPLDPVLCNKLLELREQSSYKRLLFDCVNVALVEIGENALLSAFPWSKARTRTWRDNSSPALGVEVWSILKDWIYGARMFVVSKRDNTGIVMDRIVKQEVEGGAWVKMRMSQVVDIAERIQGGVLEELVTEAVLDFVC</sequence>
<feature type="region of interest" description="Disordered" evidence="1">
    <location>
        <begin position="517"/>
        <end position="538"/>
    </location>
</feature>
<evidence type="ECO:0000256" key="1">
    <source>
        <dbReference type="SAM" id="MobiDB-lite"/>
    </source>
</evidence>
<feature type="compositionally biased region" description="Basic and acidic residues" evidence="1">
    <location>
        <begin position="562"/>
        <end position="572"/>
    </location>
</feature>
<dbReference type="InterPro" id="IPR022212">
    <property type="entry name" value="DUF3741"/>
</dbReference>
<feature type="region of interest" description="Disordered" evidence="1">
    <location>
        <begin position="150"/>
        <end position="170"/>
    </location>
</feature>
<feature type="region of interest" description="Disordered" evidence="1">
    <location>
        <begin position="350"/>
        <end position="407"/>
    </location>
</feature>
<evidence type="ECO:0000259" key="3">
    <source>
        <dbReference type="Pfam" id="PF14309"/>
    </source>
</evidence>
<name>A0A287U9S2_HORVV</name>
<organism evidence="4 5">
    <name type="scientific">Hordeum vulgare subsp. vulgare</name>
    <name type="common">Domesticated barley</name>
    <dbReference type="NCBI Taxonomy" id="112509"/>
    <lineage>
        <taxon>Eukaryota</taxon>
        <taxon>Viridiplantae</taxon>
        <taxon>Streptophyta</taxon>
        <taxon>Embryophyta</taxon>
        <taxon>Tracheophyta</taxon>
        <taxon>Spermatophyta</taxon>
        <taxon>Magnoliopsida</taxon>
        <taxon>Liliopsida</taxon>
        <taxon>Poales</taxon>
        <taxon>Poaceae</taxon>
        <taxon>BOP clade</taxon>
        <taxon>Pooideae</taxon>
        <taxon>Triticodae</taxon>
        <taxon>Triticeae</taxon>
        <taxon>Hordeinae</taxon>
        <taxon>Hordeum</taxon>
    </lineage>
</organism>
<feature type="region of interest" description="Disordered" evidence="1">
    <location>
        <begin position="550"/>
        <end position="589"/>
    </location>
</feature>
<feature type="region of interest" description="Disordered" evidence="1">
    <location>
        <begin position="1"/>
        <end position="44"/>
    </location>
</feature>
<evidence type="ECO:0000259" key="2">
    <source>
        <dbReference type="Pfam" id="PF12552"/>
    </source>
</evidence>
<evidence type="ECO:0008006" key="6">
    <source>
        <dbReference type="Google" id="ProtNLM"/>
    </source>
</evidence>
<feature type="compositionally biased region" description="Basic residues" evidence="1">
    <location>
        <begin position="550"/>
        <end position="561"/>
    </location>
</feature>
<dbReference type="Pfam" id="PF14309">
    <property type="entry name" value="DUF4378"/>
    <property type="match status" value="1"/>
</dbReference>
<gene>
    <name evidence="4" type="primary">LOC123402061</name>
</gene>
<dbReference type="ExpressionAtlas" id="A0A287U9S2">
    <property type="expression patterns" value="baseline and differential"/>
</dbReference>
<dbReference type="Gramene" id="HORVU.MOREX.r3.6HG0595030.1">
    <property type="protein sequence ID" value="HORVU.MOREX.r3.6HG0595030.1"/>
    <property type="gene ID" value="HORVU.MOREX.r3.6HG0595030"/>
</dbReference>
<dbReference type="EnsemblPlants" id="HORVU.MOREX.r3.6HG0595030.1">
    <property type="protein sequence ID" value="HORVU.MOREX.r3.6HG0595030.1"/>
    <property type="gene ID" value="HORVU.MOREX.r3.6HG0595030"/>
</dbReference>
<evidence type="ECO:0000313" key="5">
    <source>
        <dbReference type="Proteomes" id="UP000011116"/>
    </source>
</evidence>
<keyword evidence="5" id="KW-1185">Reference proteome</keyword>
<feature type="compositionally biased region" description="Polar residues" evidence="1">
    <location>
        <begin position="639"/>
        <end position="650"/>
    </location>
</feature>
<dbReference type="RefSeq" id="XP_044951856.1">
    <property type="nucleotide sequence ID" value="XM_045095921.1"/>
</dbReference>
<feature type="compositionally biased region" description="Basic and acidic residues" evidence="1">
    <location>
        <begin position="153"/>
        <end position="170"/>
    </location>
</feature>
<dbReference type="PANTHER" id="PTHR46634">
    <property type="entry name" value="M REDUCTASE II SUBUNIT GAMMA, PUTATIVE (DUF3741)-RELATED"/>
    <property type="match status" value="1"/>
</dbReference>